<evidence type="ECO:0000256" key="1">
    <source>
        <dbReference type="SAM" id="MobiDB-lite"/>
    </source>
</evidence>
<proteinExistence type="predicted"/>
<dbReference type="Gramene" id="AET4Gv20502700.3">
    <property type="protein sequence ID" value="AET4Gv20502700.3"/>
    <property type="gene ID" value="AET4Gv20502700"/>
</dbReference>
<reference evidence="2" key="5">
    <citation type="journal article" date="2021" name="G3 (Bethesda)">
        <title>Aegilops tauschii genome assembly Aet v5.0 features greater sequence contiguity and improved annotation.</title>
        <authorList>
            <person name="Wang L."/>
            <person name="Zhu T."/>
            <person name="Rodriguez J.C."/>
            <person name="Deal K.R."/>
            <person name="Dubcovsky J."/>
            <person name="McGuire P.E."/>
            <person name="Lux T."/>
            <person name="Spannagl M."/>
            <person name="Mayer K.F.X."/>
            <person name="Baldrich P."/>
            <person name="Meyers B.C."/>
            <person name="Huo N."/>
            <person name="Gu Y.Q."/>
            <person name="Zhou H."/>
            <person name="Devos K.M."/>
            <person name="Bennetzen J.L."/>
            <person name="Unver T."/>
            <person name="Budak H."/>
            <person name="Gulick P.J."/>
            <person name="Galiba G."/>
            <person name="Kalapos B."/>
            <person name="Nelson D.R."/>
            <person name="Li P."/>
            <person name="You F.M."/>
            <person name="Luo M.C."/>
            <person name="Dvorak J."/>
        </authorList>
    </citation>
    <scope>NUCLEOTIDE SEQUENCE [LARGE SCALE GENOMIC DNA]</scope>
    <source>
        <strain evidence="2">cv. AL8/78</strain>
    </source>
</reference>
<keyword evidence="3" id="KW-1185">Reference proteome</keyword>
<dbReference type="GO" id="GO:0000976">
    <property type="term" value="F:transcription cis-regulatory region binding"/>
    <property type="evidence" value="ECO:0007669"/>
    <property type="project" value="TreeGrafter"/>
</dbReference>
<dbReference type="GO" id="GO:0005634">
    <property type="term" value="C:nucleus"/>
    <property type="evidence" value="ECO:0007669"/>
    <property type="project" value="TreeGrafter"/>
</dbReference>
<reference evidence="3" key="1">
    <citation type="journal article" date="2014" name="Science">
        <title>Ancient hybridizations among the ancestral genomes of bread wheat.</title>
        <authorList>
            <consortium name="International Wheat Genome Sequencing Consortium,"/>
            <person name="Marcussen T."/>
            <person name="Sandve S.R."/>
            <person name="Heier L."/>
            <person name="Spannagl M."/>
            <person name="Pfeifer M."/>
            <person name="Jakobsen K.S."/>
            <person name="Wulff B.B."/>
            <person name="Steuernagel B."/>
            <person name="Mayer K.F."/>
            <person name="Olsen O.A."/>
        </authorList>
    </citation>
    <scope>NUCLEOTIDE SEQUENCE [LARGE SCALE GENOMIC DNA]</scope>
    <source>
        <strain evidence="3">cv. AL8/78</strain>
    </source>
</reference>
<dbReference type="AlphaFoldDB" id="A0A453IAQ2"/>
<evidence type="ECO:0000313" key="3">
    <source>
        <dbReference type="Proteomes" id="UP000015105"/>
    </source>
</evidence>
<accession>A0A453IAQ2</accession>
<feature type="compositionally biased region" description="Basic and acidic residues" evidence="1">
    <location>
        <begin position="10"/>
        <end position="24"/>
    </location>
</feature>
<name>A0A453IAQ2_AEGTS</name>
<dbReference type="PANTHER" id="PTHR31307:SF37">
    <property type="entry name" value="OS11G0549670 PROTEIN"/>
    <property type="match status" value="1"/>
</dbReference>
<feature type="region of interest" description="Disordered" evidence="1">
    <location>
        <begin position="1"/>
        <end position="55"/>
    </location>
</feature>
<dbReference type="PANTHER" id="PTHR31307">
    <property type="entry name" value="TRIHELIX TRANSCRIPTION FACTOR ASIL2"/>
    <property type="match status" value="1"/>
</dbReference>
<dbReference type="Proteomes" id="UP000015105">
    <property type="component" value="Chromosome 4D"/>
</dbReference>
<reference evidence="2" key="3">
    <citation type="journal article" date="2017" name="Nature">
        <title>Genome sequence of the progenitor of the wheat D genome Aegilops tauschii.</title>
        <authorList>
            <person name="Luo M.C."/>
            <person name="Gu Y.Q."/>
            <person name="Puiu D."/>
            <person name="Wang H."/>
            <person name="Twardziok S.O."/>
            <person name="Deal K.R."/>
            <person name="Huo N."/>
            <person name="Zhu T."/>
            <person name="Wang L."/>
            <person name="Wang Y."/>
            <person name="McGuire P.E."/>
            <person name="Liu S."/>
            <person name="Long H."/>
            <person name="Ramasamy R.K."/>
            <person name="Rodriguez J.C."/>
            <person name="Van S.L."/>
            <person name="Yuan L."/>
            <person name="Wang Z."/>
            <person name="Xia Z."/>
            <person name="Xiao L."/>
            <person name="Anderson O.D."/>
            <person name="Ouyang S."/>
            <person name="Liang Y."/>
            <person name="Zimin A.V."/>
            <person name="Pertea G."/>
            <person name="Qi P."/>
            <person name="Bennetzen J.L."/>
            <person name="Dai X."/>
            <person name="Dawson M.W."/>
            <person name="Muller H.G."/>
            <person name="Kugler K."/>
            <person name="Rivarola-Duarte L."/>
            <person name="Spannagl M."/>
            <person name="Mayer K.F.X."/>
            <person name="Lu F.H."/>
            <person name="Bevan M.W."/>
            <person name="Leroy P."/>
            <person name="Li P."/>
            <person name="You F.M."/>
            <person name="Sun Q."/>
            <person name="Liu Z."/>
            <person name="Lyons E."/>
            <person name="Wicker T."/>
            <person name="Salzberg S.L."/>
            <person name="Devos K.M."/>
            <person name="Dvorak J."/>
        </authorList>
    </citation>
    <scope>NUCLEOTIDE SEQUENCE [LARGE SCALE GENOMIC DNA]</scope>
    <source>
        <strain evidence="2">cv. AL8/78</strain>
    </source>
</reference>
<protein>
    <submittedName>
        <fullName evidence="2">Uncharacterized protein</fullName>
    </submittedName>
</protein>
<reference evidence="3" key="2">
    <citation type="journal article" date="2017" name="Nat. Plants">
        <title>The Aegilops tauschii genome reveals multiple impacts of transposons.</title>
        <authorList>
            <person name="Zhao G."/>
            <person name="Zou C."/>
            <person name="Li K."/>
            <person name="Wang K."/>
            <person name="Li T."/>
            <person name="Gao L."/>
            <person name="Zhang X."/>
            <person name="Wang H."/>
            <person name="Yang Z."/>
            <person name="Liu X."/>
            <person name="Jiang W."/>
            <person name="Mao L."/>
            <person name="Kong X."/>
            <person name="Jiao Y."/>
            <person name="Jia J."/>
        </authorList>
    </citation>
    <scope>NUCLEOTIDE SEQUENCE [LARGE SCALE GENOMIC DNA]</scope>
    <source>
        <strain evidence="3">cv. AL8/78</strain>
    </source>
</reference>
<dbReference type="InterPro" id="IPR044823">
    <property type="entry name" value="ASIL1/2-like"/>
</dbReference>
<organism evidence="2 3">
    <name type="scientific">Aegilops tauschii subsp. strangulata</name>
    <name type="common">Goatgrass</name>
    <dbReference type="NCBI Taxonomy" id="200361"/>
    <lineage>
        <taxon>Eukaryota</taxon>
        <taxon>Viridiplantae</taxon>
        <taxon>Streptophyta</taxon>
        <taxon>Embryophyta</taxon>
        <taxon>Tracheophyta</taxon>
        <taxon>Spermatophyta</taxon>
        <taxon>Magnoliopsida</taxon>
        <taxon>Liliopsida</taxon>
        <taxon>Poales</taxon>
        <taxon>Poaceae</taxon>
        <taxon>BOP clade</taxon>
        <taxon>Pooideae</taxon>
        <taxon>Triticodae</taxon>
        <taxon>Triticeae</taxon>
        <taxon>Triticinae</taxon>
        <taxon>Aegilops</taxon>
    </lineage>
</organism>
<reference evidence="2" key="4">
    <citation type="submission" date="2019-03" db="UniProtKB">
        <authorList>
            <consortium name="EnsemblPlants"/>
        </authorList>
    </citation>
    <scope>IDENTIFICATION</scope>
</reference>
<dbReference type="EnsemblPlants" id="AET4Gv20502700.3">
    <property type="protein sequence ID" value="AET4Gv20502700.3"/>
    <property type="gene ID" value="AET4Gv20502700"/>
</dbReference>
<sequence length="152" mass="16442">SVPHRLAPKVQREDRQDHEEETPLYRDWPPVPKRRRTTVSLSPLSSSAEHHHGNGGAACTEVAAALDRLAGTYERVEAAKQMEATRLEDRRLEAMRDLEIERMRVLADVAISTSDDTQTPATSAAISTSADTHTSVAAAASGGLVGEFSLVA</sequence>
<feature type="compositionally biased region" description="Polar residues" evidence="1">
    <location>
        <begin position="38"/>
        <end position="47"/>
    </location>
</feature>
<evidence type="ECO:0000313" key="2">
    <source>
        <dbReference type="EnsemblPlants" id="AET4Gv20502700.3"/>
    </source>
</evidence>